<sequence length="132" mass="14306">MNIRKSILPALVMFAVLALPTPAFAVQGSMMTYVNAVLLSSTPQPSPATGLMWGGCMAYLANPITSFSNSPNCPDQWVSFSCDGTYATQSIAQMMVDQAQLAFATQQKVFVVVDDTKLENGYCTATRIDVWH</sequence>
<feature type="signal peptide" evidence="1">
    <location>
        <begin position="1"/>
        <end position="25"/>
    </location>
</feature>
<name>A0A2W4RE36_9GAMM</name>
<comment type="caution">
    <text evidence="2">The sequence shown here is derived from an EMBL/GenBank/DDBJ whole genome shotgun (WGS) entry which is preliminary data.</text>
</comment>
<evidence type="ECO:0000256" key="1">
    <source>
        <dbReference type="SAM" id="SignalP"/>
    </source>
</evidence>
<keyword evidence="1" id="KW-0732">Signal</keyword>
<evidence type="ECO:0000313" key="3">
    <source>
        <dbReference type="Proteomes" id="UP000249396"/>
    </source>
</evidence>
<dbReference type="Proteomes" id="UP000249396">
    <property type="component" value="Unassembled WGS sequence"/>
</dbReference>
<organism evidence="2 3">
    <name type="scientific">Candidatus Methylumidiphilus alinenensis</name>
    <dbReference type="NCBI Taxonomy" id="2202197"/>
    <lineage>
        <taxon>Bacteria</taxon>
        <taxon>Pseudomonadati</taxon>
        <taxon>Pseudomonadota</taxon>
        <taxon>Gammaproteobacteria</taxon>
        <taxon>Methylococcales</taxon>
        <taxon>Candidatus Methylumidiphilus</taxon>
    </lineage>
</organism>
<reference evidence="2 3" key="1">
    <citation type="journal article" date="2018" name="Aquat. Microb. Ecol.">
        <title>Gammaproteobacterial methanotrophs dominate.</title>
        <authorList>
            <person name="Rissanen A.J."/>
            <person name="Saarenheimo J."/>
            <person name="Tiirola M."/>
            <person name="Peura S."/>
            <person name="Aalto S.L."/>
            <person name="Karvinen A."/>
            <person name="Nykanen H."/>
        </authorList>
    </citation>
    <scope>NUCLEOTIDE SEQUENCE [LARGE SCALE GENOMIC DNA]</scope>
    <source>
        <strain evidence="2">AMbin10</strain>
    </source>
</reference>
<evidence type="ECO:0000313" key="2">
    <source>
        <dbReference type="EMBL" id="PZN82251.1"/>
    </source>
</evidence>
<dbReference type="AlphaFoldDB" id="A0A2W4RE36"/>
<protein>
    <submittedName>
        <fullName evidence="2">Uncharacterized protein</fullName>
    </submittedName>
</protein>
<feature type="chain" id="PRO_5016098268" evidence="1">
    <location>
        <begin position="26"/>
        <end position="132"/>
    </location>
</feature>
<accession>A0A2W4RE36</accession>
<proteinExistence type="predicted"/>
<dbReference type="EMBL" id="QJPH01000228">
    <property type="protein sequence ID" value="PZN82251.1"/>
    <property type="molecule type" value="Genomic_DNA"/>
</dbReference>
<gene>
    <name evidence="2" type="ORF">DM484_06590</name>
</gene>